<evidence type="ECO:0000313" key="1">
    <source>
        <dbReference type="EMBL" id="WUQ16661.1"/>
    </source>
</evidence>
<name>A0ABZ1TNS6_STRVG</name>
<sequence>MRLIADGTTAASRSVLMNELETDAGYAFELDRPLFLAVGDRVGFEDGNLVVTRASGERLRPAGSWSTRCRLGCRRPAATA</sequence>
<keyword evidence="2" id="KW-1185">Reference proteome</keyword>
<organism evidence="1 2">
    <name type="scientific">Streptomyces virginiae</name>
    <name type="common">Streptomyces cinnamonensis</name>
    <dbReference type="NCBI Taxonomy" id="1961"/>
    <lineage>
        <taxon>Bacteria</taxon>
        <taxon>Bacillati</taxon>
        <taxon>Actinomycetota</taxon>
        <taxon>Actinomycetes</taxon>
        <taxon>Kitasatosporales</taxon>
        <taxon>Streptomycetaceae</taxon>
        <taxon>Streptomyces</taxon>
    </lineage>
</organism>
<dbReference type="Proteomes" id="UP001432039">
    <property type="component" value="Chromosome"/>
</dbReference>
<accession>A0ABZ1TNS6</accession>
<protein>
    <submittedName>
        <fullName evidence="1">Uncharacterized protein</fullName>
    </submittedName>
</protein>
<reference evidence="1" key="1">
    <citation type="submission" date="2022-10" db="EMBL/GenBank/DDBJ databases">
        <title>The complete genomes of actinobacterial strains from the NBC collection.</title>
        <authorList>
            <person name="Joergensen T.S."/>
            <person name="Alvarez Arevalo M."/>
            <person name="Sterndorff E.B."/>
            <person name="Faurdal D."/>
            <person name="Vuksanovic O."/>
            <person name="Mourched A.-S."/>
            <person name="Charusanti P."/>
            <person name="Shaw S."/>
            <person name="Blin K."/>
            <person name="Weber T."/>
        </authorList>
    </citation>
    <scope>NUCLEOTIDE SEQUENCE</scope>
    <source>
        <strain evidence="1">NBC_00248</strain>
    </source>
</reference>
<dbReference type="EMBL" id="CP108090">
    <property type="protein sequence ID" value="WUQ16661.1"/>
    <property type="molecule type" value="Genomic_DNA"/>
</dbReference>
<proteinExistence type="predicted"/>
<evidence type="ECO:0000313" key="2">
    <source>
        <dbReference type="Proteomes" id="UP001432039"/>
    </source>
</evidence>
<gene>
    <name evidence="1" type="ORF">OG517_37470</name>
</gene>
<dbReference type="RefSeq" id="WP_328964919.1">
    <property type="nucleotide sequence ID" value="NZ_CP108090.1"/>
</dbReference>